<dbReference type="EMBL" id="VVIM01000011">
    <property type="protein sequence ID" value="KAB0791120.1"/>
    <property type="molecule type" value="Genomic_DNA"/>
</dbReference>
<organism evidence="2 3">
    <name type="scientific">Photinus pyralis</name>
    <name type="common">Common eastern firefly</name>
    <name type="synonym">Lampyris pyralis</name>
    <dbReference type="NCBI Taxonomy" id="7054"/>
    <lineage>
        <taxon>Eukaryota</taxon>
        <taxon>Metazoa</taxon>
        <taxon>Ecdysozoa</taxon>
        <taxon>Arthropoda</taxon>
        <taxon>Hexapoda</taxon>
        <taxon>Insecta</taxon>
        <taxon>Pterygota</taxon>
        <taxon>Neoptera</taxon>
        <taxon>Endopterygota</taxon>
        <taxon>Coleoptera</taxon>
        <taxon>Polyphaga</taxon>
        <taxon>Elateriformia</taxon>
        <taxon>Elateroidea</taxon>
        <taxon>Lampyridae</taxon>
        <taxon>Lampyrinae</taxon>
        <taxon>Photinus</taxon>
    </lineage>
</organism>
<gene>
    <name evidence="2" type="ORF">PPYR_02920</name>
</gene>
<dbReference type="InParanoid" id="A0A5N4A1C0"/>
<evidence type="ECO:0000313" key="2">
    <source>
        <dbReference type="EMBL" id="KAB0791120.1"/>
    </source>
</evidence>
<feature type="compositionally biased region" description="Polar residues" evidence="1">
    <location>
        <begin position="64"/>
        <end position="82"/>
    </location>
</feature>
<sequence>MESSAQSVASEEGQVYEMSSLEVEFLQLKEMVRQQSARMEAFMKAQESVNQRLLDAKENPRPRNLSTEAIASTSSGEFVPSNPTYPMPNILPNPEPNANPLPKTNVVDSEWKEVARSLARRSAGPIAEKPLFIPGKTNPVLFLEQFEKYFRMTRFAPEDKLDVMRGCLGYRVAQWVDANEKEWVSFEAFRREFLERFWSEKEQRAERMRVLTKRFVAGAGGSSMSEYFLKQMSLLRTVSPLVPEAKLVEDIMDQLPDSIQALWSLTTHTDMKTTVRFITKQEAIGRKRKHLVPESTSGSATRRPRLEQSTSWQREREEAVPPYLGSSTRRPQSLMNPRRPSTENFHGER</sequence>
<reference evidence="2 3" key="1">
    <citation type="journal article" date="2018" name="Elife">
        <title>Firefly genomes illuminate parallel origins of bioluminescence in beetles.</title>
        <authorList>
            <person name="Fallon T.R."/>
            <person name="Lower S.E."/>
            <person name="Chang C.H."/>
            <person name="Bessho-Uehara M."/>
            <person name="Martin G.J."/>
            <person name="Bewick A.J."/>
            <person name="Behringer M."/>
            <person name="Debat H.J."/>
            <person name="Wong I."/>
            <person name="Day J.C."/>
            <person name="Suvorov A."/>
            <person name="Silva C.J."/>
            <person name="Stanger-Hall K.F."/>
            <person name="Hall D.W."/>
            <person name="Schmitz R.J."/>
            <person name="Nelson D.R."/>
            <person name="Lewis S.M."/>
            <person name="Shigenobu S."/>
            <person name="Bybee S.M."/>
            <person name="Larracuente A.M."/>
            <person name="Oba Y."/>
            <person name="Weng J.K."/>
        </authorList>
    </citation>
    <scope>NUCLEOTIDE SEQUENCE [LARGE SCALE GENOMIC DNA]</scope>
    <source>
        <strain evidence="2">1611_PpyrPB1</strain>
        <tissue evidence="2">Whole body</tissue>
    </source>
</reference>
<protein>
    <recommendedName>
        <fullName evidence="4">Retrotransposon gag domain-containing protein</fullName>
    </recommendedName>
</protein>
<feature type="compositionally biased region" description="Pro residues" evidence="1">
    <location>
        <begin position="83"/>
        <end position="99"/>
    </location>
</feature>
<evidence type="ECO:0000313" key="3">
    <source>
        <dbReference type="Proteomes" id="UP000327044"/>
    </source>
</evidence>
<comment type="caution">
    <text evidence="2">The sequence shown here is derived from an EMBL/GenBank/DDBJ whole genome shotgun (WGS) entry which is preliminary data.</text>
</comment>
<dbReference type="AlphaFoldDB" id="A0A5N4A1C0"/>
<dbReference type="Proteomes" id="UP000327044">
    <property type="component" value="Unassembled WGS sequence"/>
</dbReference>
<feature type="region of interest" description="Disordered" evidence="1">
    <location>
        <begin position="53"/>
        <end position="104"/>
    </location>
</feature>
<evidence type="ECO:0008006" key="4">
    <source>
        <dbReference type="Google" id="ProtNLM"/>
    </source>
</evidence>
<feature type="region of interest" description="Disordered" evidence="1">
    <location>
        <begin position="286"/>
        <end position="349"/>
    </location>
</feature>
<name>A0A5N4A1C0_PHOPY</name>
<accession>A0A5N4A1C0</accession>
<dbReference type="OrthoDB" id="6784515at2759"/>
<evidence type="ECO:0000256" key="1">
    <source>
        <dbReference type="SAM" id="MobiDB-lite"/>
    </source>
</evidence>
<proteinExistence type="predicted"/>
<keyword evidence="3" id="KW-1185">Reference proteome</keyword>
<feature type="compositionally biased region" description="Polar residues" evidence="1">
    <location>
        <begin position="325"/>
        <end position="335"/>
    </location>
</feature>